<dbReference type="PRINTS" id="PR00420">
    <property type="entry name" value="RNGMNOXGNASE"/>
</dbReference>
<name>A0A537JA29_9BACT</name>
<dbReference type="Proteomes" id="UP000320048">
    <property type="component" value="Unassembled WGS sequence"/>
</dbReference>
<dbReference type="Pfam" id="PF01494">
    <property type="entry name" value="FAD_binding_3"/>
    <property type="match status" value="1"/>
</dbReference>
<comment type="caution">
    <text evidence="2">The sequence shown here is derived from an EMBL/GenBank/DDBJ whole genome shotgun (WGS) entry which is preliminary data.</text>
</comment>
<proteinExistence type="predicted"/>
<dbReference type="PANTHER" id="PTHR42685">
    <property type="entry name" value="GERANYLGERANYL DIPHOSPHATE REDUCTASE"/>
    <property type="match status" value="1"/>
</dbReference>
<dbReference type="Gene3D" id="3.50.50.60">
    <property type="entry name" value="FAD/NAD(P)-binding domain"/>
    <property type="match status" value="1"/>
</dbReference>
<evidence type="ECO:0000259" key="1">
    <source>
        <dbReference type="Pfam" id="PF01494"/>
    </source>
</evidence>
<evidence type="ECO:0000313" key="3">
    <source>
        <dbReference type="Proteomes" id="UP000320048"/>
    </source>
</evidence>
<gene>
    <name evidence="2" type="ORF">E6H04_09075</name>
</gene>
<accession>A0A537JA29</accession>
<dbReference type="EMBL" id="VBAO01000235">
    <property type="protein sequence ID" value="TMI80202.1"/>
    <property type="molecule type" value="Genomic_DNA"/>
</dbReference>
<dbReference type="SUPFAM" id="SSF51905">
    <property type="entry name" value="FAD/NAD(P)-binding domain"/>
    <property type="match status" value="1"/>
</dbReference>
<dbReference type="AlphaFoldDB" id="A0A537JA29"/>
<protein>
    <submittedName>
        <fullName evidence="2">NAD(P)/FAD-dependent oxidoreductase</fullName>
    </submittedName>
</protein>
<dbReference type="PANTHER" id="PTHR42685:SF22">
    <property type="entry name" value="CONDITIONED MEDIUM FACTOR RECEPTOR 1"/>
    <property type="match status" value="1"/>
</dbReference>
<dbReference type="InterPro" id="IPR050407">
    <property type="entry name" value="Geranylgeranyl_reductase"/>
</dbReference>
<evidence type="ECO:0000313" key="2">
    <source>
        <dbReference type="EMBL" id="TMI80202.1"/>
    </source>
</evidence>
<dbReference type="InterPro" id="IPR002938">
    <property type="entry name" value="FAD-bd"/>
</dbReference>
<reference evidence="2 3" key="1">
    <citation type="journal article" date="2019" name="Nat. Microbiol.">
        <title>Mediterranean grassland soil C-N compound turnover is dependent on rainfall and depth, and is mediated by genomically divergent microorganisms.</title>
        <authorList>
            <person name="Diamond S."/>
            <person name="Andeer P.F."/>
            <person name="Li Z."/>
            <person name="Crits-Christoph A."/>
            <person name="Burstein D."/>
            <person name="Anantharaman K."/>
            <person name="Lane K.R."/>
            <person name="Thomas B.C."/>
            <person name="Pan C."/>
            <person name="Northen T.R."/>
            <person name="Banfield J.F."/>
        </authorList>
    </citation>
    <scope>NUCLEOTIDE SEQUENCE [LARGE SCALE GENOMIC DNA]</scope>
    <source>
        <strain evidence="2">NP_7</strain>
    </source>
</reference>
<organism evidence="2 3">
    <name type="scientific">Candidatus Segetimicrobium genomatis</name>
    <dbReference type="NCBI Taxonomy" id="2569760"/>
    <lineage>
        <taxon>Bacteria</taxon>
        <taxon>Bacillati</taxon>
        <taxon>Candidatus Sysuimicrobiota</taxon>
        <taxon>Candidatus Sysuimicrobiia</taxon>
        <taxon>Candidatus Sysuimicrobiales</taxon>
        <taxon>Candidatus Segetimicrobiaceae</taxon>
        <taxon>Candidatus Segetimicrobium</taxon>
    </lineage>
</organism>
<dbReference type="InterPro" id="IPR036188">
    <property type="entry name" value="FAD/NAD-bd_sf"/>
</dbReference>
<sequence length="402" mass="42364">MMLDVIVVGTGPAGSAAAAILARRGCRVLALERAKFPRPKPCGDYLNPGCGAALARIGALDAVRSAAVPVPGMRIVAPDGTAAPTAFSSGSGYALPRETLDRLLAGYAAGTGASVIEEARVVEIAREDRRIQVTAEHRRRPGHVEHYHAWMVIGSDGLRSRVARMIDPGGSPRAGRFTVGGYLSEVAPAAPGGGAPPQGELHLGRDRYCGVAYLPGGLANVTVALARCELRTWRGALEARYWDSLRTFPGLRGRLGHARLEGGLRVAGPLAYWRRRAVGDGVVLAGDAAAFMDPMTGQGVYLALRGGELAAEAAVRALDRGGPTSRILAGYERERRRAFAEAFLLSRVLQVVAFRPRAAARALRRMAERPDLGTRFIDAVGNVERAASLLRAGFVAGLLGGA</sequence>
<dbReference type="GO" id="GO:0071949">
    <property type="term" value="F:FAD binding"/>
    <property type="evidence" value="ECO:0007669"/>
    <property type="project" value="InterPro"/>
</dbReference>
<feature type="domain" description="FAD-binding" evidence="1">
    <location>
        <begin position="3"/>
        <end position="339"/>
    </location>
</feature>